<dbReference type="Proteomes" id="UP000078003">
    <property type="component" value="Unassembled WGS sequence"/>
</dbReference>
<dbReference type="CDD" id="cd07438">
    <property type="entry name" value="PHP_HisPPase_AMP"/>
    <property type="match status" value="1"/>
</dbReference>
<dbReference type="PANTHER" id="PTHR42924:SF3">
    <property type="entry name" value="POLYMERASE_HISTIDINOL PHOSPHATASE N-TERMINAL DOMAIN-CONTAINING PROTEIN"/>
    <property type="match status" value="1"/>
</dbReference>
<dbReference type="InterPro" id="IPR003141">
    <property type="entry name" value="Pol/His_phosphatase_N"/>
</dbReference>
<dbReference type="GO" id="GO:0004534">
    <property type="term" value="F:5'-3' RNA exonuclease activity"/>
    <property type="evidence" value="ECO:0007669"/>
    <property type="project" value="TreeGrafter"/>
</dbReference>
<dbReference type="EMBL" id="LXSF01000012">
    <property type="protein sequence ID" value="OAM15364.1"/>
    <property type="molecule type" value="Genomic_DNA"/>
</dbReference>
<comment type="caution">
    <text evidence="2">The sequence shown here is derived from an EMBL/GenBank/DDBJ whole genome shotgun (WGS) entry which is preliminary data.</text>
</comment>
<dbReference type="AlphaFoldDB" id="A0A1A9R9Z1"/>
<evidence type="ECO:0000313" key="2">
    <source>
        <dbReference type="EMBL" id="OAM15364.1"/>
    </source>
</evidence>
<dbReference type="GO" id="GO:0035312">
    <property type="term" value="F:5'-3' DNA exonuclease activity"/>
    <property type="evidence" value="ECO:0007669"/>
    <property type="project" value="TreeGrafter"/>
</dbReference>
<protein>
    <submittedName>
        <fullName evidence="2">Phosphatase</fullName>
    </submittedName>
</protein>
<proteinExistence type="predicted"/>
<dbReference type="SUPFAM" id="SSF89550">
    <property type="entry name" value="PHP domain-like"/>
    <property type="match status" value="1"/>
</dbReference>
<dbReference type="InterPro" id="IPR004013">
    <property type="entry name" value="PHP_dom"/>
</dbReference>
<accession>A0A1A9R9Z1</accession>
<dbReference type="Gene3D" id="1.10.150.650">
    <property type="match status" value="1"/>
</dbReference>
<feature type="domain" description="Polymerase/histidinol phosphatase N-terminal" evidence="1">
    <location>
        <begin position="2"/>
        <end position="67"/>
    </location>
</feature>
<organism evidence="2 3">
    <name type="scientific">Eikenella corrodens</name>
    <dbReference type="NCBI Taxonomy" id="539"/>
    <lineage>
        <taxon>Bacteria</taxon>
        <taxon>Pseudomonadati</taxon>
        <taxon>Pseudomonadota</taxon>
        <taxon>Betaproteobacteria</taxon>
        <taxon>Neisseriales</taxon>
        <taxon>Neisseriaceae</taxon>
        <taxon>Eikenella</taxon>
    </lineage>
</organism>
<evidence type="ECO:0000313" key="3">
    <source>
        <dbReference type="Proteomes" id="UP000078003"/>
    </source>
</evidence>
<evidence type="ECO:0000259" key="1">
    <source>
        <dbReference type="SMART" id="SM00481"/>
    </source>
</evidence>
<dbReference type="InterPro" id="IPR052018">
    <property type="entry name" value="PHP_domain"/>
</dbReference>
<dbReference type="Gene3D" id="3.20.20.140">
    <property type="entry name" value="Metal-dependent hydrolases"/>
    <property type="match status" value="1"/>
</dbReference>
<dbReference type="SMART" id="SM00481">
    <property type="entry name" value="POLIIIAc"/>
    <property type="match status" value="1"/>
</dbReference>
<dbReference type="InterPro" id="IPR016195">
    <property type="entry name" value="Pol/histidinol_Pase-like"/>
</dbReference>
<name>A0A1A9R9Z1_EIKCO</name>
<sequence length="277" mass="30410">MIDLHCHSNVSDGALPPREVVKLAHANGCTLLALTDHDHTGGLAEARQEAEALGIRLINGVEISVSWCKRTIHIVGLNFDETDTVLQNLLARLRRGRLERFLRMAEKLEKKGLAGACEGALALVPNREMASRTHLAQWLMEQGHVRNKQQAFKKYLGDGKPGYVRHEWVTLEEAVAAILGAGGIAVVAHPIRYGLSATAQRNLFTEFKALGGQAIEVHSSTTDLNDRLNYARLAEQHGFLASAGSDFHRIGDFGSGRLGACPPLPERCRPVWQEFCL</sequence>
<dbReference type="RefSeq" id="WP_064104726.1">
    <property type="nucleotide sequence ID" value="NZ_LXSF01000012.1"/>
</dbReference>
<dbReference type="Pfam" id="PF02811">
    <property type="entry name" value="PHP"/>
    <property type="match status" value="1"/>
</dbReference>
<dbReference type="PANTHER" id="PTHR42924">
    <property type="entry name" value="EXONUCLEASE"/>
    <property type="match status" value="1"/>
</dbReference>
<reference evidence="3" key="1">
    <citation type="submission" date="2016-05" db="EMBL/GenBank/DDBJ databases">
        <title>Draft genome of Corynebacterium afermentans subsp. afermentans LCDC 88199T.</title>
        <authorList>
            <person name="Bernier A.-M."/>
            <person name="Bernard K."/>
        </authorList>
    </citation>
    <scope>NUCLEOTIDE SEQUENCE [LARGE SCALE GENOMIC DNA]</scope>
    <source>
        <strain evidence="3">NML01-0328</strain>
    </source>
</reference>
<gene>
    <name evidence="2" type="ORF">A7P85_09295</name>
</gene>